<comment type="similarity">
    <text evidence="2 17">Belongs to the UppP family.</text>
</comment>
<dbReference type="PANTHER" id="PTHR30622:SF4">
    <property type="entry name" value="UNDECAPRENYL-DIPHOSPHATASE"/>
    <property type="match status" value="1"/>
</dbReference>
<protein>
    <recommendedName>
        <fullName evidence="4 17">Undecaprenyl-diphosphatase</fullName>
        <ecNumber evidence="3 17">3.6.1.27</ecNumber>
    </recommendedName>
    <alternativeName>
        <fullName evidence="15 17">Bacitracin resistance protein</fullName>
    </alternativeName>
    <alternativeName>
        <fullName evidence="14 17">Undecaprenyl pyrophosphate phosphatase</fullName>
    </alternativeName>
</protein>
<evidence type="ECO:0000313" key="19">
    <source>
        <dbReference type="Proteomes" id="UP000664382"/>
    </source>
</evidence>
<evidence type="ECO:0000256" key="7">
    <source>
        <dbReference type="ARBA" id="ARBA00022801"/>
    </source>
</evidence>
<dbReference type="RefSeq" id="WP_208098303.1">
    <property type="nucleotide sequence ID" value="NZ_JAGDYM010000013.1"/>
</dbReference>
<keyword evidence="5 17" id="KW-1003">Cell membrane</keyword>
<keyword evidence="8 17" id="KW-0133">Cell shape</keyword>
<comment type="function">
    <text evidence="17">Catalyzes the dephosphorylation of undecaprenyl diphosphate (UPP). Confers resistance to bacitracin.</text>
</comment>
<feature type="transmembrane region" description="Helical" evidence="17">
    <location>
        <begin position="40"/>
        <end position="64"/>
    </location>
</feature>
<dbReference type="EC" id="3.6.1.27" evidence="3 17"/>
<keyword evidence="12 17" id="KW-0046">Antibiotic resistance</keyword>
<evidence type="ECO:0000256" key="9">
    <source>
        <dbReference type="ARBA" id="ARBA00022984"/>
    </source>
</evidence>
<evidence type="ECO:0000256" key="11">
    <source>
        <dbReference type="ARBA" id="ARBA00023136"/>
    </source>
</evidence>
<dbReference type="HAMAP" id="MF_01006">
    <property type="entry name" value="Undec_diphosphatase"/>
    <property type="match status" value="1"/>
</dbReference>
<dbReference type="GO" id="GO:0008360">
    <property type="term" value="P:regulation of cell shape"/>
    <property type="evidence" value="ECO:0007669"/>
    <property type="project" value="UniProtKB-KW"/>
</dbReference>
<evidence type="ECO:0000256" key="4">
    <source>
        <dbReference type="ARBA" id="ARBA00021581"/>
    </source>
</evidence>
<evidence type="ECO:0000256" key="12">
    <source>
        <dbReference type="ARBA" id="ARBA00023251"/>
    </source>
</evidence>
<dbReference type="Pfam" id="PF02673">
    <property type="entry name" value="BacA"/>
    <property type="match status" value="1"/>
</dbReference>
<name>A0A939MPW4_9MICO</name>
<gene>
    <name evidence="17" type="primary">uppP</name>
    <name evidence="18" type="ORF">J4H92_11350</name>
</gene>
<evidence type="ECO:0000256" key="5">
    <source>
        <dbReference type="ARBA" id="ARBA00022475"/>
    </source>
</evidence>
<organism evidence="18 19">
    <name type="scientific">Leucobacter weissii</name>
    <dbReference type="NCBI Taxonomy" id="1983706"/>
    <lineage>
        <taxon>Bacteria</taxon>
        <taxon>Bacillati</taxon>
        <taxon>Actinomycetota</taxon>
        <taxon>Actinomycetes</taxon>
        <taxon>Micrococcales</taxon>
        <taxon>Microbacteriaceae</taxon>
        <taxon>Leucobacter</taxon>
    </lineage>
</organism>
<dbReference type="GO" id="GO:0046677">
    <property type="term" value="P:response to antibiotic"/>
    <property type="evidence" value="ECO:0007669"/>
    <property type="project" value="UniProtKB-UniRule"/>
</dbReference>
<feature type="transmembrane region" description="Helical" evidence="17">
    <location>
        <begin position="186"/>
        <end position="207"/>
    </location>
</feature>
<comment type="catalytic activity">
    <reaction evidence="16 17">
        <text>di-trans,octa-cis-undecaprenyl diphosphate + H2O = di-trans,octa-cis-undecaprenyl phosphate + phosphate + H(+)</text>
        <dbReference type="Rhea" id="RHEA:28094"/>
        <dbReference type="ChEBI" id="CHEBI:15377"/>
        <dbReference type="ChEBI" id="CHEBI:15378"/>
        <dbReference type="ChEBI" id="CHEBI:43474"/>
        <dbReference type="ChEBI" id="CHEBI:58405"/>
        <dbReference type="ChEBI" id="CHEBI:60392"/>
        <dbReference type="EC" id="3.6.1.27"/>
    </reaction>
</comment>
<keyword evidence="19" id="KW-1185">Reference proteome</keyword>
<keyword evidence="10 17" id="KW-1133">Transmembrane helix</keyword>
<dbReference type="NCBIfam" id="TIGR00753">
    <property type="entry name" value="undec_PP_bacA"/>
    <property type="match status" value="1"/>
</dbReference>
<keyword evidence="9 17" id="KW-0573">Peptidoglycan synthesis</keyword>
<feature type="transmembrane region" description="Helical" evidence="17">
    <location>
        <begin position="252"/>
        <end position="271"/>
    </location>
</feature>
<evidence type="ECO:0000256" key="1">
    <source>
        <dbReference type="ARBA" id="ARBA00004651"/>
    </source>
</evidence>
<feature type="transmembrane region" description="Helical" evidence="17">
    <location>
        <begin position="219"/>
        <end position="240"/>
    </location>
</feature>
<dbReference type="PANTHER" id="PTHR30622">
    <property type="entry name" value="UNDECAPRENYL-DIPHOSPHATASE"/>
    <property type="match status" value="1"/>
</dbReference>
<dbReference type="NCBIfam" id="NF001392">
    <property type="entry name" value="PRK00281.2-1"/>
    <property type="match status" value="1"/>
</dbReference>
<evidence type="ECO:0000256" key="8">
    <source>
        <dbReference type="ARBA" id="ARBA00022960"/>
    </source>
</evidence>
<sequence>MGFFEAILLGIIQGLTEFLPISSSAHLRIASELLGIGDAGASFTAITQLGTEAAVVVFFWKDIVRIIGRWFRSLAGSVPRRDPDALMGWWIILGTVPIVLLGLLFEDAIDSTLRSLWFVAFALIVFGILLGAADRYAKQERELSQLNWKHGLLFGLAQSLALIPGVSRSGGTITAGRLMGYTREAAARYSFLLAIPAVFGSGGYKLIKSIGDPVAAPPGPTAAATVVAFVVALVVIGVFMRYISRGSFMPFVVYRVLLGLVIIVLLATGTIDAESGATAATAASGGVTP</sequence>
<comment type="subcellular location">
    <subcellularLocation>
        <location evidence="1 17">Cell membrane</location>
        <topology evidence="1 17">Multi-pass membrane protein</topology>
    </subcellularLocation>
</comment>
<evidence type="ECO:0000256" key="3">
    <source>
        <dbReference type="ARBA" id="ARBA00012374"/>
    </source>
</evidence>
<evidence type="ECO:0000256" key="2">
    <source>
        <dbReference type="ARBA" id="ARBA00010621"/>
    </source>
</evidence>
<comment type="caution">
    <text evidence="18">The sequence shown here is derived from an EMBL/GenBank/DDBJ whole genome shotgun (WGS) entry which is preliminary data.</text>
</comment>
<dbReference type="Proteomes" id="UP000664382">
    <property type="component" value="Unassembled WGS sequence"/>
</dbReference>
<keyword evidence="11 17" id="KW-0472">Membrane</keyword>
<dbReference type="GO" id="GO:0005886">
    <property type="term" value="C:plasma membrane"/>
    <property type="evidence" value="ECO:0007669"/>
    <property type="project" value="UniProtKB-SubCell"/>
</dbReference>
<feature type="transmembrane region" description="Helical" evidence="17">
    <location>
        <begin position="116"/>
        <end position="133"/>
    </location>
</feature>
<keyword evidence="6 17" id="KW-0812">Transmembrane</keyword>
<evidence type="ECO:0000256" key="6">
    <source>
        <dbReference type="ARBA" id="ARBA00022692"/>
    </source>
</evidence>
<keyword evidence="13 17" id="KW-0961">Cell wall biogenesis/degradation</keyword>
<evidence type="ECO:0000313" key="18">
    <source>
        <dbReference type="EMBL" id="MBO1902542.1"/>
    </source>
</evidence>
<dbReference type="EMBL" id="JAGDYM010000013">
    <property type="protein sequence ID" value="MBO1902542.1"/>
    <property type="molecule type" value="Genomic_DNA"/>
</dbReference>
<dbReference type="GO" id="GO:0071555">
    <property type="term" value="P:cell wall organization"/>
    <property type="evidence" value="ECO:0007669"/>
    <property type="project" value="UniProtKB-KW"/>
</dbReference>
<evidence type="ECO:0000256" key="13">
    <source>
        <dbReference type="ARBA" id="ARBA00023316"/>
    </source>
</evidence>
<dbReference type="AlphaFoldDB" id="A0A939MPW4"/>
<dbReference type="GO" id="GO:0009252">
    <property type="term" value="P:peptidoglycan biosynthetic process"/>
    <property type="evidence" value="ECO:0007669"/>
    <property type="project" value="UniProtKB-KW"/>
</dbReference>
<dbReference type="NCBIfam" id="NF001393">
    <property type="entry name" value="PRK00281.2-4"/>
    <property type="match status" value="1"/>
</dbReference>
<evidence type="ECO:0000256" key="10">
    <source>
        <dbReference type="ARBA" id="ARBA00022989"/>
    </source>
</evidence>
<dbReference type="InterPro" id="IPR003824">
    <property type="entry name" value="UppP"/>
</dbReference>
<feature type="transmembrane region" description="Helical" evidence="17">
    <location>
        <begin position="85"/>
        <end position="104"/>
    </location>
</feature>
<comment type="miscellaneous">
    <text evidence="17">Bacitracin is thought to be involved in the inhibition of peptidoglycan synthesis by sequestering undecaprenyl diphosphate, thereby reducing the pool of lipid carrier available.</text>
</comment>
<reference evidence="18" key="1">
    <citation type="submission" date="2021-03" db="EMBL/GenBank/DDBJ databases">
        <title>Leucobacter chromiisoli sp. nov., isolated from chromium-containing soil of chemical plant.</title>
        <authorList>
            <person name="Xu Z."/>
        </authorList>
    </citation>
    <scope>NUCLEOTIDE SEQUENCE</scope>
    <source>
        <strain evidence="18">S27</strain>
    </source>
</reference>
<evidence type="ECO:0000256" key="15">
    <source>
        <dbReference type="ARBA" id="ARBA00032932"/>
    </source>
</evidence>
<proteinExistence type="inferred from homology"/>
<evidence type="ECO:0000256" key="16">
    <source>
        <dbReference type="ARBA" id="ARBA00047594"/>
    </source>
</evidence>
<evidence type="ECO:0000256" key="14">
    <source>
        <dbReference type="ARBA" id="ARBA00032707"/>
    </source>
</evidence>
<keyword evidence="7 17" id="KW-0378">Hydrolase</keyword>
<evidence type="ECO:0000256" key="17">
    <source>
        <dbReference type="HAMAP-Rule" id="MF_01006"/>
    </source>
</evidence>
<accession>A0A939MPW4</accession>
<dbReference type="GO" id="GO:0050380">
    <property type="term" value="F:undecaprenyl-diphosphatase activity"/>
    <property type="evidence" value="ECO:0007669"/>
    <property type="project" value="UniProtKB-UniRule"/>
</dbReference>